<protein>
    <submittedName>
        <fullName evidence="2">Uncharacterized protein</fullName>
    </submittedName>
</protein>
<keyword evidence="3" id="KW-1185">Reference proteome</keyword>
<organism evidence="2 3">
    <name type="scientific">Meganyctiphanes norvegica</name>
    <name type="common">Northern krill</name>
    <name type="synonym">Thysanopoda norvegica</name>
    <dbReference type="NCBI Taxonomy" id="48144"/>
    <lineage>
        <taxon>Eukaryota</taxon>
        <taxon>Metazoa</taxon>
        <taxon>Ecdysozoa</taxon>
        <taxon>Arthropoda</taxon>
        <taxon>Crustacea</taxon>
        <taxon>Multicrustacea</taxon>
        <taxon>Malacostraca</taxon>
        <taxon>Eumalacostraca</taxon>
        <taxon>Eucarida</taxon>
        <taxon>Euphausiacea</taxon>
        <taxon>Euphausiidae</taxon>
        <taxon>Meganyctiphanes</taxon>
    </lineage>
</organism>
<accession>A0AAV2PWQ1</accession>
<keyword evidence="1" id="KW-0472">Membrane</keyword>
<gene>
    <name evidence="2" type="ORF">MNOR_LOCUS5619</name>
</gene>
<dbReference type="AlphaFoldDB" id="A0AAV2PWQ1"/>
<keyword evidence="1" id="KW-0812">Transmembrane</keyword>
<evidence type="ECO:0000256" key="1">
    <source>
        <dbReference type="SAM" id="Phobius"/>
    </source>
</evidence>
<feature type="transmembrane region" description="Helical" evidence="1">
    <location>
        <begin position="24"/>
        <end position="43"/>
    </location>
</feature>
<comment type="caution">
    <text evidence="2">The sequence shown here is derived from an EMBL/GenBank/DDBJ whole genome shotgun (WGS) entry which is preliminary data.</text>
</comment>
<dbReference type="EMBL" id="CAXKWB010002194">
    <property type="protein sequence ID" value="CAL4066372.1"/>
    <property type="molecule type" value="Genomic_DNA"/>
</dbReference>
<dbReference type="Proteomes" id="UP001497623">
    <property type="component" value="Unassembled WGS sequence"/>
</dbReference>
<proteinExistence type="predicted"/>
<sequence>MSSLLWRQLQCNVWAGYLYRVRQWTWLLGAIVLAVAPFAYLAILKSNVPPTQKSKCHFRARSISTRSSLKLLQTFVCNLDNACHDTGQDDMLDDYPGALINGLINDTSWQSASTVDSLEVLQELPTSVRMLSNVAQLLQNPNLTELMEKGIHIRELVRTPDALHQVLTEEHGLKNATIMAIFNAKINMTKVLSLANYRDPTSVVCNPSMLGEFLVTLPEDNLTIISQELCDLNDQEASNITSLFLKEIDGRGVFEKVSEVLSAMGNYKGGKLLQQISSMLTSIGHLETLAPLASSFTSISGLLQPMAEAYTLLEESGWNKQNLDDAMNSLTDMFSFLPSSSPTTQAIRVSQASIDIMNIRNNTKLLMQQKSTRTITDVSQSTENPWSQLIDAGSTLLNRTGNDIMQLQKLLQENPHTQAVALTIVKLLPEFLTPNVNVTSLINTVDNLLLQFPLEIKEKGDNILLEIYKTTSVATNITISTNFVLSLLSSEPQLPLHISTAVTKVLTNITQLEKLLEEGNFADWLCMQSSWNDLSHMDWLTLDQKLCKNGSKEKLQQINNLLKNCLTSSKIPDLDIKPSLVLDSFMKLYHSLTYHIDLINMKIIARSKRDTINMNNYVNNKNFLYKVKVKARSLLNIISRVSNYKDTELLYEKRYKRDIANSIASYGSYEKNNKSSGTELFEHHIAGAKMILLQANTIYKTILQEILRVTNFSKLEIFSNTLDETHVFENMRDIASLTIDVLDEMILMIENPENFYNIANNIILRKFISHILPTNLISDFEKFLDITDLNGIILPAPIPQLVTIIHSSFNLVKTSNG</sequence>
<keyword evidence="1" id="KW-1133">Transmembrane helix</keyword>
<name>A0AAV2PWQ1_MEGNR</name>
<evidence type="ECO:0000313" key="3">
    <source>
        <dbReference type="Proteomes" id="UP001497623"/>
    </source>
</evidence>
<feature type="non-terminal residue" evidence="2">
    <location>
        <position position="817"/>
    </location>
</feature>
<reference evidence="2 3" key="1">
    <citation type="submission" date="2024-05" db="EMBL/GenBank/DDBJ databases">
        <authorList>
            <person name="Wallberg A."/>
        </authorList>
    </citation>
    <scope>NUCLEOTIDE SEQUENCE [LARGE SCALE GENOMIC DNA]</scope>
</reference>
<evidence type="ECO:0000313" key="2">
    <source>
        <dbReference type="EMBL" id="CAL4066372.1"/>
    </source>
</evidence>